<reference evidence="2 3" key="1">
    <citation type="submission" date="2019-06" db="EMBL/GenBank/DDBJ databases">
        <title>Sequencing the genomes of 1000 actinobacteria strains.</title>
        <authorList>
            <person name="Klenk H.-P."/>
        </authorList>
    </citation>
    <scope>NUCLEOTIDE SEQUENCE [LARGE SCALE GENOMIC DNA]</scope>
    <source>
        <strain evidence="2 3">DSM 42059</strain>
    </source>
</reference>
<accession>A0A561TXG8</accession>
<dbReference type="AlphaFoldDB" id="A0A561TXG8"/>
<comment type="caution">
    <text evidence="2">The sequence shown here is derived from an EMBL/GenBank/DDBJ whole genome shotgun (WGS) entry which is preliminary data.</text>
</comment>
<sequence length="101" mass="11015">MARCTVERLMRELGIAGALRGKRVITTVPDTSDDDHGGGLRPRQTVRRTESGRAAAHDQYAFQRAAHSARRSTTGVPSGFIHTRSVTAPTPAWRDSFEVVA</sequence>
<evidence type="ECO:0000313" key="3">
    <source>
        <dbReference type="Proteomes" id="UP000318186"/>
    </source>
</evidence>
<name>A0A561TXG8_9ACTN</name>
<gene>
    <name evidence="2" type="ORF">FHX80_12125</name>
</gene>
<dbReference type="Proteomes" id="UP000318186">
    <property type="component" value="Unassembled WGS sequence"/>
</dbReference>
<organism evidence="2 3">
    <name type="scientific">Streptomyces brevispora</name>
    <dbReference type="NCBI Taxonomy" id="887462"/>
    <lineage>
        <taxon>Bacteria</taxon>
        <taxon>Bacillati</taxon>
        <taxon>Actinomycetota</taxon>
        <taxon>Actinomycetes</taxon>
        <taxon>Kitasatosporales</taxon>
        <taxon>Streptomycetaceae</taxon>
        <taxon>Streptomyces</taxon>
    </lineage>
</organism>
<protein>
    <submittedName>
        <fullName evidence="2">Uncharacterized protein</fullName>
    </submittedName>
</protein>
<proteinExistence type="predicted"/>
<dbReference type="EMBL" id="VIWW01000002">
    <property type="protein sequence ID" value="TWF91809.1"/>
    <property type="molecule type" value="Genomic_DNA"/>
</dbReference>
<evidence type="ECO:0000256" key="1">
    <source>
        <dbReference type="SAM" id="MobiDB-lite"/>
    </source>
</evidence>
<feature type="region of interest" description="Disordered" evidence="1">
    <location>
        <begin position="27"/>
        <end position="87"/>
    </location>
</feature>
<evidence type="ECO:0000313" key="2">
    <source>
        <dbReference type="EMBL" id="TWF91809.1"/>
    </source>
</evidence>